<gene>
    <name evidence="1" type="ORF">UFOVP257_436</name>
</gene>
<name>A0A6J5LGK5_9CAUD</name>
<proteinExistence type="predicted"/>
<sequence>MKTAGINNDMEKNIELLPESQEKDTEITPDEQSGVYVRGHIKIFDPNSGEVFVDKPNAIHYENISEAIAYCLANKGQSYIYEMHFGNGGTSIDPTGIINYLPANTNTSNSNLYNPTFAKIVDNTSALNADPTKNKMEIRHTPGMVYTDIVISCVLDYGEPSGQAAFDNSTNLNETYTFDELGLKARSTDGSTGLTTTGKLLTHVVFHPVQKSLNRQIQINYTVRIQTLTNLSSIG</sequence>
<evidence type="ECO:0000313" key="1">
    <source>
        <dbReference type="EMBL" id="CAB4133714.1"/>
    </source>
</evidence>
<accession>A0A6J5LGK5</accession>
<organism evidence="1">
    <name type="scientific">uncultured Caudovirales phage</name>
    <dbReference type="NCBI Taxonomy" id="2100421"/>
    <lineage>
        <taxon>Viruses</taxon>
        <taxon>Duplodnaviria</taxon>
        <taxon>Heunggongvirae</taxon>
        <taxon>Uroviricota</taxon>
        <taxon>Caudoviricetes</taxon>
        <taxon>Peduoviridae</taxon>
        <taxon>Maltschvirus</taxon>
        <taxon>Maltschvirus maltsch</taxon>
    </lineage>
</organism>
<dbReference type="EMBL" id="LR796274">
    <property type="protein sequence ID" value="CAB4133714.1"/>
    <property type="molecule type" value="Genomic_DNA"/>
</dbReference>
<reference evidence="1" key="1">
    <citation type="submission" date="2020-04" db="EMBL/GenBank/DDBJ databases">
        <authorList>
            <person name="Chiriac C."/>
            <person name="Salcher M."/>
            <person name="Ghai R."/>
            <person name="Kavagutti S V."/>
        </authorList>
    </citation>
    <scope>NUCLEOTIDE SEQUENCE</scope>
</reference>
<protein>
    <submittedName>
        <fullName evidence="1">Uncharacterized protein</fullName>
    </submittedName>
</protein>